<dbReference type="EMBL" id="QFYS01000001">
    <property type="protein sequence ID" value="RAK68884.1"/>
    <property type="molecule type" value="Genomic_DNA"/>
</dbReference>
<organism evidence="1 2">
    <name type="scientific">Phenylobacterium kunshanense</name>
    <dbReference type="NCBI Taxonomy" id="1445034"/>
    <lineage>
        <taxon>Bacteria</taxon>
        <taxon>Pseudomonadati</taxon>
        <taxon>Pseudomonadota</taxon>
        <taxon>Alphaproteobacteria</taxon>
        <taxon>Caulobacterales</taxon>
        <taxon>Caulobacteraceae</taxon>
        <taxon>Phenylobacterium</taxon>
    </lineage>
</organism>
<dbReference type="OrthoDB" id="7210967at2"/>
<dbReference type="Proteomes" id="UP000249524">
    <property type="component" value="Unassembled WGS sequence"/>
</dbReference>
<accession>A0A328BSR1</accession>
<evidence type="ECO:0000313" key="1">
    <source>
        <dbReference type="EMBL" id="RAK68884.1"/>
    </source>
</evidence>
<reference evidence="1 2" key="1">
    <citation type="submission" date="2018-05" db="EMBL/GenBank/DDBJ databases">
        <authorList>
            <person name="Lanie J.A."/>
            <person name="Ng W.-L."/>
            <person name="Kazmierczak K.M."/>
            <person name="Andrzejewski T.M."/>
            <person name="Davidsen T.M."/>
            <person name="Wayne K.J."/>
            <person name="Tettelin H."/>
            <person name="Glass J.I."/>
            <person name="Rusch D."/>
            <person name="Podicherti R."/>
            <person name="Tsui H.-C.T."/>
            <person name="Winkler M.E."/>
        </authorList>
    </citation>
    <scope>NUCLEOTIDE SEQUENCE [LARGE SCALE GENOMIC DNA]</scope>
    <source>
        <strain evidence="1 2">BUT-10</strain>
    </source>
</reference>
<proteinExistence type="predicted"/>
<keyword evidence="2" id="KW-1185">Reference proteome</keyword>
<dbReference type="RefSeq" id="WP_111274376.1">
    <property type="nucleotide sequence ID" value="NZ_QFYS01000001.1"/>
</dbReference>
<sequence>MSAANNIRELPADRLIIAVFAAARRALKPKVFARFREELEREALEMLEDGRDLGNVYSLAHGGAPLHEAPYYKGRGEAGALIMRELEFRREGVRGDAATLVASAVGERPEPERGRFLRELLAHTAAGLVVTEGPEEASEAVYRLADAVVVRASDDPVWP</sequence>
<name>A0A328BSR1_9CAUL</name>
<gene>
    <name evidence="1" type="ORF">DJ019_02395</name>
</gene>
<protein>
    <submittedName>
        <fullName evidence="1">Uncharacterized protein</fullName>
    </submittedName>
</protein>
<comment type="caution">
    <text evidence="1">The sequence shown here is derived from an EMBL/GenBank/DDBJ whole genome shotgun (WGS) entry which is preliminary data.</text>
</comment>
<evidence type="ECO:0000313" key="2">
    <source>
        <dbReference type="Proteomes" id="UP000249524"/>
    </source>
</evidence>
<dbReference type="AlphaFoldDB" id="A0A328BSR1"/>